<dbReference type="InterPro" id="IPR004107">
    <property type="entry name" value="Integrase_SAM-like_N"/>
</dbReference>
<evidence type="ECO:0000256" key="1">
    <source>
        <dbReference type="ARBA" id="ARBA00023125"/>
    </source>
</evidence>
<accession>W4RT47</accession>
<dbReference type="AlphaFoldDB" id="W4RT47"/>
<reference evidence="4 5" key="1">
    <citation type="submission" date="2013-12" db="EMBL/GenBank/DDBJ databases">
        <title>NBRP : Genome information of microbial organism related human and environment.</title>
        <authorList>
            <person name="Hattori M."/>
            <person name="Oshima K."/>
            <person name="Inaba H."/>
            <person name="Suda W."/>
            <person name="Sakamoto M."/>
            <person name="Iino T."/>
            <person name="Kitahara M."/>
            <person name="Oshida Y."/>
            <person name="Iida T."/>
            <person name="Kudo T."/>
            <person name="Itoh T."/>
            <person name="Ahmed I."/>
            <person name="Ohkuma M."/>
        </authorList>
    </citation>
    <scope>NUCLEOTIDE SEQUENCE [LARGE SCALE GENOMIC DNA]</scope>
    <source>
        <strain evidence="4 5">JCM 21738</strain>
    </source>
</reference>
<name>W4RT47_9BACI</name>
<keyword evidence="1" id="KW-0238">DNA-binding</keyword>
<sequence>MNQYDQKVNLYFELKNTPESSRESYGRRIRSFISFMNDQNRPIDLTTFEDIQNYILHLKKRSGTISWNHQCLYLFCPVLLHLCPGEGMESNEGSKDEASTIISRHPFQG</sequence>
<dbReference type="GO" id="GO:0003677">
    <property type="term" value="F:DNA binding"/>
    <property type="evidence" value="ECO:0007669"/>
    <property type="project" value="UniProtKB-KW"/>
</dbReference>
<evidence type="ECO:0000313" key="5">
    <source>
        <dbReference type="Proteomes" id="UP000018949"/>
    </source>
</evidence>
<proteinExistence type="predicted"/>
<organism evidence="4 5">
    <name type="scientific">Mesobacillus boroniphilus JCM 21738</name>
    <dbReference type="NCBI Taxonomy" id="1294265"/>
    <lineage>
        <taxon>Bacteria</taxon>
        <taxon>Bacillati</taxon>
        <taxon>Bacillota</taxon>
        <taxon>Bacilli</taxon>
        <taxon>Bacillales</taxon>
        <taxon>Bacillaceae</taxon>
        <taxon>Mesobacillus</taxon>
    </lineage>
</organism>
<dbReference type="GO" id="GO:0015074">
    <property type="term" value="P:DNA integration"/>
    <property type="evidence" value="ECO:0007669"/>
    <property type="project" value="InterPro"/>
</dbReference>
<keyword evidence="5" id="KW-1185">Reference proteome</keyword>
<gene>
    <name evidence="4" type="ORF">JCM21738_4592</name>
</gene>
<dbReference type="Proteomes" id="UP000018949">
    <property type="component" value="Unassembled WGS sequence"/>
</dbReference>
<evidence type="ECO:0000256" key="2">
    <source>
        <dbReference type="SAM" id="MobiDB-lite"/>
    </source>
</evidence>
<dbReference type="InterPro" id="IPR010998">
    <property type="entry name" value="Integrase_recombinase_N"/>
</dbReference>
<feature type="domain" description="Integrase SAM-like N-terminal" evidence="3">
    <location>
        <begin position="7"/>
        <end position="70"/>
    </location>
</feature>
<evidence type="ECO:0000313" key="4">
    <source>
        <dbReference type="EMBL" id="GAE47595.1"/>
    </source>
</evidence>
<comment type="caution">
    <text evidence="4">The sequence shown here is derived from an EMBL/GenBank/DDBJ whole genome shotgun (WGS) entry which is preliminary data.</text>
</comment>
<dbReference type="Pfam" id="PF13495">
    <property type="entry name" value="Phage_int_SAM_4"/>
    <property type="match status" value="1"/>
</dbReference>
<dbReference type="RefSeq" id="WP_052019778.1">
    <property type="nucleotide sequence ID" value="NZ_BAUW01000085.1"/>
</dbReference>
<protein>
    <recommendedName>
        <fullName evidence="3">Integrase SAM-like N-terminal domain-containing protein</fullName>
    </recommendedName>
</protein>
<dbReference type="Gene3D" id="1.10.150.130">
    <property type="match status" value="1"/>
</dbReference>
<evidence type="ECO:0000259" key="3">
    <source>
        <dbReference type="Pfam" id="PF13495"/>
    </source>
</evidence>
<dbReference type="EMBL" id="BAUW01000085">
    <property type="protein sequence ID" value="GAE47595.1"/>
    <property type="molecule type" value="Genomic_DNA"/>
</dbReference>
<feature type="region of interest" description="Disordered" evidence="2">
    <location>
        <begin position="88"/>
        <end position="109"/>
    </location>
</feature>